<name>A0A2V3U2A1_9HYPH</name>
<proteinExistence type="predicted"/>
<sequence length="39" mass="4159">MNIIAAADTSAPSRAREIRFLGLPTWIKADRELTGGTSA</sequence>
<organism evidence="1 2">
    <name type="scientific">Chelatococcus asaccharovorans</name>
    <dbReference type="NCBI Taxonomy" id="28210"/>
    <lineage>
        <taxon>Bacteria</taxon>
        <taxon>Pseudomonadati</taxon>
        <taxon>Pseudomonadota</taxon>
        <taxon>Alphaproteobacteria</taxon>
        <taxon>Hyphomicrobiales</taxon>
        <taxon>Chelatococcaceae</taxon>
        <taxon>Chelatococcus</taxon>
    </lineage>
</organism>
<dbReference type="EMBL" id="QJJK01000008">
    <property type="protein sequence ID" value="PXW56353.1"/>
    <property type="molecule type" value="Genomic_DNA"/>
</dbReference>
<comment type="caution">
    <text evidence="1">The sequence shown here is derived from an EMBL/GenBank/DDBJ whole genome shotgun (WGS) entry which is preliminary data.</text>
</comment>
<evidence type="ECO:0000313" key="1">
    <source>
        <dbReference type="EMBL" id="PXW56353.1"/>
    </source>
</evidence>
<reference evidence="1 2" key="1">
    <citation type="submission" date="2018-05" db="EMBL/GenBank/DDBJ databases">
        <title>Genomic Encyclopedia of Type Strains, Phase IV (KMG-IV): sequencing the most valuable type-strain genomes for metagenomic binning, comparative biology and taxonomic classification.</title>
        <authorList>
            <person name="Goeker M."/>
        </authorList>
    </citation>
    <scope>NUCLEOTIDE SEQUENCE [LARGE SCALE GENOMIC DNA]</scope>
    <source>
        <strain evidence="1 2">DSM 6462</strain>
    </source>
</reference>
<dbReference type="AlphaFoldDB" id="A0A2V3U2A1"/>
<dbReference type="Proteomes" id="UP000248021">
    <property type="component" value="Unassembled WGS sequence"/>
</dbReference>
<gene>
    <name evidence="1" type="ORF">C7450_108103</name>
</gene>
<accession>A0A2V3U2A1</accession>
<protein>
    <submittedName>
        <fullName evidence="1">Uncharacterized protein</fullName>
    </submittedName>
</protein>
<keyword evidence="2" id="KW-1185">Reference proteome</keyword>
<evidence type="ECO:0000313" key="2">
    <source>
        <dbReference type="Proteomes" id="UP000248021"/>
    </source>
</evidence>